<feature type="transmembrane region" description="Helical" evidence="1">
    <location>
        <begin position="47"/>
        <end position="70"/>
    </location>
</feature>
<protein>
    <submittedName>
        <fullName evidence="2">Uncharacterized protein</fullName>
    </submittedName>
</protein>
<dbReference type="AlphaFoldDB" id="A0A3E0WA63"/>
<accession>A0A3E0WA63</accession>
<evidence type="ECO:0000256" key="1">
    <source>
        <dbReference type="SAM" id="Phobius"/>
    </source>
</evidence>
<gene>
    <name evidence="2" type="ORF">B7R25_10240</name>
</gene>
<comment type="caution">
    <text evidence="2">The sequence shown here is derived from an EMBL/GenBank/DDBJ whole genome shotgun (WGS) entry which is preliminary data.</text>
</comment>
<dbReference type="OrthoDB" id="5120569at2"/>
<sequence length="76" mass="7871">MTQLGKGPVESRQTSGGVTTVVALIVSLALFLGGMFLFGVAFEFPDFGALIFSSGLVAVCLGVFIPLQVLRHVDGA</sequence>
<keyword evidence="1" id="KW-1133">Transmembrane helix</keyword>
<dbReference type="Proteomes" id="UP000257080">
    <property type="component" value="Unassembled WGS sequence"/>
</dbReference>
<evidence type="ECO:0000313" key="3">
    <source>
        <dbReference type="Proteomes" id="UP000257080"/>
    </source>
</evidence>
<dbReference type="EMBL" id="NBXE01000023">
    <property type="protein sequence ID" value="RFA26757.1"/>
    <property type="molecule type" value="Genomic_DNA"/>
</dbReference>
<dbReference type="RefSeq" id="WP_116418855.1">
    <property type="nucleotide sequence ID" value="NZ_NBXC01000018.1"/>
</dbReference>
<keyword evidence="1" id="KW-0472">Membrane</keyword>
<keyword evidence="1" id="KW-0812">Transmembrane</keyword>
<reference evidence="2 3" key="1">
    <citation type="submission" date="2017-04" db="EMBL/GenBank/DDBJ databases">
        <title>Comparative genome analysis of Subtercola boreus.</title>
        <authorList>
            <person name="Cho Y.-J."/>
            <person name="Cho A."/>
            <person name="Kim O.-S."/>
            <person name="Lee J.-I."/>
        </authorList>
    </citation>
    <scope>NUCLEOTIDE SEQUENCE [LARGE SCALE GENOMIC DNA]</scope>
    <source>
        <strain evidence="2 3">P28004</strain>
    </source>
</reference>
<evidence type="ECO:0000313" key="2">
    <source>
        <dbReference type="EMBL" id="RFA26757.1"/>
    </source>
</evidence>
<feature type="transmembrane region" description="Helical" evidence="1">
    <location>
        <begin position="21"/>
        <end position="41"/>
    </location>
</feature>
<name>A0A3E0WA63_9MICO</name>
<proteinExistence type="predicted"/>
<organism evidence="2 3">
    <name type="scientific">Subtercola boreus</name>
    <dbReference type="NCBI Taxonomy" id="120213"/>
    <lineage>
        <taxon>Bacteria</taxon>
        <taxon>Bacillati</taxon>
        <taxon>Actinomycetota</taxon>
        <taxon>Actinomycetes</taxon>
        <taxon>Micrococcales</taxon>
        <taxon>Microbacteriaceae</taxon>
        <taxon>Subtercola</taxon>
    </lineage>
</organism>